<dbReference type="Proteomes" id="UP001239462">
    <property type="component" value="Unassembled WGS sequence"/>
</dbReference>
<keyword evidence="5" id="KW-0227">DNA damage</keyword>
<dbReference type="NCBIfam" id="TIGR00758">
    <property type="entry name" value="UDG_fam4"/>
    <property type="match status" value="1"/>
</dbReference>
<keyword evidence="9" id="KW-0234">DNA repair</keyword>
<keyword evidence="4" id="KW-0479">Metal-binding</keyword>
<evidence type="ECO:0000256" key="6">
    <source>
        <dbReference type="ARBA" id="ARBA00022801"/>
    </source>
</evidence>
<evidence type="ECO:0000313" key="11">
    <source>
        <dbReference type="EMBL" id="MDM4016255.1"/>
    </source>
</evidence>
<gene>
    <name evidence="11" type="ORF">QTN89_12505</name>
</gene>
<evidence type="ECO:0000256" key="7">
    <source>
        <dbReference type="ARBA" id="ARBA00023004"/>
    </source>
</evidence>
<dbReference type="NCBIfam" id="TIGR03914">
    <property type="entry name" value="UDG_fam_dom"/>
    <property type="match status" value="1"/>
</dbReference>
<dbReference type="EMBL" id="JASZZN010000008">
    <property type="protein sequence ID" value="MDM4016255.1"/>
    <property type="molecule type" value="Genomic_DNA"/>
</dbReference>
<evidence type="ECO:0000256" key="1">
    <source>
        <dbReference type="ARBA" id="ARBA00006521"/>
    </source>
</evidence>
<dbReference type="RefSeq" id="WP_289163892.1">
    <property type="nucleotide sequence ID" value="NZ_JASZZN010000008.1"/>
</dbReference>
<dbReference type="PANTHER" id="PTHR33693:SF9">
    <property type="entry name" value="TYPE-4 URACIL-DNA GLYCOSYLASE"/>
    <property type="match status" value="1"/>
</dbReference>
<keyword evidence="12" id="KW-1185">Reference proteome</keyword>
<dbReference type="Pfam" id="PF03167">
    <property type="entry name" value="UDG"/>
    <property type="match status" value="1"/>
</dbReference>
<dbReference type="SUPFAM" id="SSF52141">
    <property type="entry name" value="Uracil-DNA glycosylase-like"/>
    <property type="match status" value="1"/>
</dbReference>
<dbReference type="Pfam" id="PF13566">
    <property type="entry name" value="DUF4130"/>
    <property type="match status" value="1"/>
</dbReference>
<accession>A0ABT7PID8</accession>
<evidence type="ECO:0000256" key="9">
    <source>
        <dbReference type="ARBA" id="ARBA00023204"/>
    </source>
</evidence>
<comment type="caution">
    <text evidence="11">The sequence shown here is derived from an EMBL/GenBank/DDBJ whole genome shotgun (WGS) entry which is preliminary data.</text>
</comment>
<dbReference type="InterPro" id="IPR023875">
    <property type="entry name" value="DNA_repair_put"/>
</dbReference>
<dbReference type="NCBIfam" id="TIGR03915">
    <property type="entry name" value="SAM_7_link_chp"/>
    <property type="match status" value="1"/>
</dbReference>
<evidence type="ECO:0000256" key="5">
    <source>
        <dbReference type="ARBA" id="ARBA00022763"/>
    </source>
</evidence>
<dbReference type="InterPro" id="IPR005273">
    <property type="entry name" value="Ura-DNA_glyco_family4"/>
</dbReference>
<evidence type="ECO:0000256" key="4">
    <source>
        <dbReference type="ARBA" id="ARBA00022723"/>
    </source>
</evidence>
<protein>
    <recommendedName>
        <fullName evidence="2">Type-4 uracil-DNA glycosylase</fullName>
    </recommendedName>
</protein>
<sequence>MSTSNYHAPVHSFRSWRDAARRYLQAGVAPENIRWVDRRSGANQSQQDLFASGEPDFPPQTPPLDTINVPSSFLEIAPTVACHRSAECWSLLYRLLWRLTHSEKHLLMIASDPDVVRLTRFEKAIRRDSHKMKAFVRFRSSVDDLGEHYIAWHRPDHFILRHTAPFFRRRFDVMRWTIMTPDESCHFDGDKLIFGAGMPRSEAPNEDELEPLWKTYYANIFNPARIKLDAMRAEMPKKHWPTLPETEMIGSMLREAPRRVDQMIQTTNTISSAQSFVPEHASIEGLRLAASKCQGCSLCRSATQTVFGHGPATASVVLIGEQPGDQEDVTGKPFVGPAGQLLREELMSVGIDPESVYMTNAVKHFKFTRSSKRRLHKKPSAREVAACRPWLEAELKRIKPAQILCLGATAASAIHGPNFRLTQQRGAFISTRFADQTFATYHPSAILRAEQTSAQNETASQIRDLFHRDLKAFASHIKAPPA</sequence>
<name>A0ABT7PID8_9BACT</name>
<keyword evidence="8" id="KW-0411">Iron-sulfur</keyword>
<organism evidence="11 12">
    <name type="scientific">Roseiconus lacunae</name>
    <dbReference type="NCBI Taxonomy" id="2605694"/>
    <lineage>
        <taxon>Bacteria</taxon>
        <taxon>Pseudomonadati</taxon>
        <taxon>Planctomycetota</taxon>
        <taxon>Planctomycetia</taxon>
        <taxon>Pirellulales</taxon>
        <taxon>Pirellulaceae</taxon>
        <taxon>Roseiconus</taxon>
    </lineage>
</organism>
<evidence type="ECO:0000256" key="3">
    <source>
        <dbReference type="ARBA" id="ARBA00022485"/>
    </source>
</evidence>
<dbReference type="InterPro" id="IPR025404">
    <property type="entry name" value="DUF4130"/>
</dbReference>
<evidence type="ECO:0000256" key="2">
    <source>
        <dbReference type="ARBA" id="ARBA00019403"/>
    </source>
</evidence>
<dbReference type="CDD" id="cd10030">
    <property type="entry name" value="UDG-F4_TTUDGA_SPO1dp_like"/>
    <property type="match status" value="1"/>
</dbReference>
<evidence type="ECO:0000259" key="10">
    <source>
        <dbReference type="SMART" id="SM00986"/>
    </source>
</evidence>
<dbReference type="Gene3D" id="3.40.470.10">
    <property type="entry name" value="Uracil-DNA glycosylase-like domain"/>
    <property type="match status" value="1"/>
</dbReference>
<dbReference type="InterPro" id="IPR036895">
    <property type="entry name" value="Uracil-DNA_glycosylase-like_sf"/>
</dbReference>
<dbReference type="InterPro" id="IPR005122">
    <property type="entry name" value="Uracil-DNA_glycosylase-like"/>
</dbReference>
<dbReference type="InterPro" id="IPR051536">
    <property type="entry name" value="UDG_Type-4/5"/>
</dbReference>
<feature type="domain" description="Uracil-DNA glycosylase-like" evidence="10">
    <location>
        <begin position="307"/>
        <end position="466"/>
    </location>
</feature>
<proteinExistence type="inferred from homology"/>
<evidence type="ECO:0000256" key="8">
    <source>
        <dbReference type="ARBA" id="ARBA00023014"/>
    </source>
</evidence>
<keyword evidence="6" id="KW-0378">Hydrolase</keyword>
<keyword evidence="3" id="KW-0004">4Fe-4S</keyword>
<keyword evidence="7" id="KW-0408">Iron</keyword>
<dbReference type="SMART" id="SM00986">
    <property type="entry name" value="UDG"/>
    <property type="match status" value="1"/>
</dbReference>
<evidence type="ECO:0000313" key="12">
    <source>
        <dbReference type="Proteomes" id="UP001239462"/>
    </source>
</evidence>
<dbReference type="PANTHER" id="PTHR33693">
    <property type="entry name" value="TYPE-5 URACIL-DNA GLYCOSYLASE"/>
    <property type="match status" value="1"/>
</dbReference>
<dbReference type="SMART" id="SM00987">
    <property type="entry name" value="UreE_C"/>
    <property type="match status" value="1"/>
</dbReference>
<reference evidence="11 12" key="1">
    <citation type="submission" date="2023-06" db="EMBL/GenBank/DDBJ databases">
        <title>Roseiconus lacunae JC819 isolated from Gulf of Mannar region, Tamil Nadu.</title>
        <authorList>
            <person name="Pk S."/>
            <person name="Ch S."/>
            <person name="Ch V.R."/>
        </authorList>
    </citation>
    <scope>NUCLEOTIDE SEQUENCE [LARGE SCALE GENOMIC DNA]</scope>
    <source>
        <strain evidence="11 12">JC819</strain>
    </source>
</reference>
<comment type="similarity">
    <text evidence="1">Belongs to the uracil-DNA glycosylase (UDG) superfamily. Type 4 (UDGa) family.</text>
</comment>